<name>A0A6P1LM82_MALIO</name>
<dbReference type="InterPro" id="IPR050811">
    <property type="entry name" value="Phosphate_ABC_transporter"/>
</dbReference>
<dbReference type="KEGG" id="miw:EER00_04145"/>
<evidence type="ECO:0000313" key="2">
    <source>
        <dbReference type="Proteomes" id="UP000464283"/>
    </source>
</evidence>
<dbReference type="Pfam" id="PF12849">
    <property type="entry name" value="PBP_like_2"/>
    <property type="match status" value="1"/>
</dbReference>
<dbReference type="PANTHER" id="PTHR30570">
    <property type="entry name" value="PERIPLASMIC PHOSPHATE BINDING COMPONENT OF PHOSPHATE ABC TRANSPORTER"/>
    <property type="match status" value="1"/>
</dbReference>
<sequence length="409" mass="45284">MQFKRIVKIASYSFLVIAPIGVIAGFAKAWNAPESINIAGSSAVQPLMTALGNDYKNADVTIQAGGSSEGMKVAATLEKDLGNASKNTYSSVQKATIANNSYDKNVWKNNGIKTVTFAWDGLAVVYKPSNPNSNLIINKTNIYDIYALFSGIKTYTLSDLLNKNNSNNEQINEPNIIMTPYARTGGASASGTATSFLEESSLTTEKGWEDWGKKNSVDPNEVKRALSTGRYLGSHVVNTNESNVESWNRVSSDNRVGSIVYLSLGFVEKNLSVIQSRGFRIAKMEVEQKENGKQNKTEIVEASIANVSNGTYLWSSPLNTMISTVHATQATKDFLWWILTSEEAKQLIQNAGYAIVTDEKKFKMVSKKDFEEKKEWKDVDQKTFFDFKNSDVTMYESNSSNNNWYGVPK</sequence>
<organism evidence="1 2">
    <name type="scientific">Malacoplasma iowae 695</name>
    <dbReference type="NCBI Taxonomy" id="1048830"/>
    <lineage>
        <taxon>Bacteria</taxon>
        <taxon>Bacillati</taxon>
        <taxon>Mycoplasmatota</taxon>
        <taxon>Mycoplasmoidales</taxon>
        <taxon>Mycoplasmoidaceae</taxon>
        <taxon>Malacoplasma</taxon>
    </lineage>
</organism>
<dbReference type="EMBL" id="CP033512">
    <property type="protein sequence ID" value="QHG90053.1"/>
    <property type="molecule type" value="Genomic_DNA"/>
</dbReference>
<dbReference type="Proteomes" id="UP000464283">
    <property type="component" value="Chromosome"/>
</dbReference>
<dbReference type="InterPro" id="IPR024370">
    <property type="entry name" value="PBP_domain"/>
</dbReference>
<dbReference type="OrthoDB" id="396325at2"/>
<evidence type="ECO:0000313" key="1">
    <source>
        <dbReference type="EMBL" id="QHG90053.1"/>
    </source>
</evidence>
<dbReference type="GeneID" id="96866366"/>
<reference evidence="2" key="1">
    <citation type="submission" date="2018-11" db="EMBL/GenBank/DDBJ databases">
        <title>The first complete genome sequence of Mycoplasma iowae strain 695.</title>
        <authorList>
            <person name="Ghanem M."/>
            <person name="El-Gazzar M."/>
        </authorList>
    </citation>
    <scope>NUCLEOTIDE SEQUENCE [LARGE SCALE GENOMIC DNA]</scope>
    <source>
        <strain evidence="2">695</strain>
    </source>
</reference>
<protein>
    <submittedName>
        <fullName evidence="1">Substrate-binding domain-containing protein</fullName>
    </submittedName>
</protein>
<dbReference type="PANTHER" id="PTHR30570:SF1">
    <property type="entry name" value="PHOSPHATE-BINDING PROTEIN PSTS"/>
    <property type="match status" value="1"/>
</dbReference>
<proteinExistence type="predicted"/>
<gene>
    <name evidence="1" type="ORF">EER00_04145</name>
</gene>
<accession>A0A6P1LM82</accession>
<dbReference type="SUPFAM" id="SSF53850">
    <property type="entry name" value="Periplasmic binding protein-like II"/>
    <property type="match status" value="1"/>
</dbReference>
<dbReference type="RefSeq" id="WP_004025167.1">
    <property type="nucleotide sequence ID" value="NZ_AGFP01000040.1"/>
</dbReference>
<dbReference type="AlphaFoldDB" id="A0A6P1LM82"/>
<dbReference type="Gene3D" id="3.40.190.10">
    <property type="entry name" value="Periplasmic binding protein-like II"/>
    <property type="match status" value="2"/>
</dbReference>